<feature type="transmembrane region" description="Helical" evidence="4">
    <location>
        <begin position="339"/>
        <end position="360"/>
    </location>
</feature>
<evidence type="ECO:0000259" key="5">
    <source>
        <dbReference type="PROSITE" id="PS50850"/>
    </source>
</evidence>
<dbReference type="InterPro" id="IPR020846">
    <property type="entry name" value="MFS_dom"/>
</dbReference>
<evidence type="ECO:0000313" key="6">
    <source>
        <dbReference type="EMBL" id="MBL6080945.1"/>
    </source>
</evidence>
<dbReference type="Proteomes" id="UP000660885">
    <property type="component" value="Unassembled WGS sequence"/>
</dbReference>
<feature type="transmembrane region" description="Helical" evidence="4">
    <location>
        <begin position="76"/>
        <end position="98"/>
    </location>
</feature>
<feature type="transmembrane region" description="Helical" evidence="4">
    <location>
        <begin position="366"/>
        <end position="392"/>
    </location>
</feature>
<protein>
    <submittedName>
        <fullName evidence="6">MFS transporter</fullName>
    </submittedName>
</protein>
<keyword evidence="1 4" id="KW-0812">Transmembrane</keyword>
<evidence type="ECO:0000313" key="7">
    <source>
        <dbReference type="Proteomes" id="UP000660885"/>
    </source>
</evidence>
<dbReference type="Pfam" id="PF07690">
    <property type="entry name" value="MFS_1"/>
    <property type="match status" value="1"/>
</dbReference>
<dbReference type="PANTHER" id="PTHR11360:SF290">
    <property type="entry name" value="MONOCARBOXYLATE MFS PERMEASE"/>
    <property type="match status" value="1"/>
</dbReference>
<dbReference type="RefSeq" id="WP_202834172.1">
    <property type="nucleotide sequence ID" value="NZ_JAETWB010000019.1"/>
</dbReference>
<gene>
    <name evidence="6" type="ORF">JMJ56_23305</name>
</gene>
<dbReference type="Gene3D" id="1.20.1250.20">
    <property type="entry name" value="MFS general substrate transporter like domains"/>
    <property type="match status" value="2"/>
</dbReference>
<keyword evidence="3 4" id="KW-0472">Membrane</keyword>
<feature type="transmembrane region" description="Helical" evidence="4">
    <location>
        <begin position="252"/>
        <end position="270"/>
    </location>
</feature>
<name>A0ABS1U8D7_9PROT</name>
<comment type="caution">
    <text evidence="6">The sequence shown here is derived from an EMBL/GenBank/DDBJ whole genome shotgun (WGS) entry which is preliminary data.</text>
</comment>
<feature type="transmembrane region" description="Helical" evidence="4">
    <location>
        <begin position="7"/>
        <end position="33"/>
    </location>
</feature>
<reference evidence="6 7" key="1">
    <citation type="submission" date="2021-01" db="EMBL/GenBank/DDBJ databases">
        <title>Belnapia mucosa sp. nov. and Belnapia arida sp. nov., isolated from the Tabernas Desert (Almeria, Spain).</title>
        <authorList>
            <person name="Molina-Menor E."/>
            <person name="Vidal-Verdu A."/>
            <person name="Calonge A."/>
            <person name="Satari L."/>
            <person name="Pereto J."/>
            <person name="Porcar M."/>
        </authorList>
    </citation>
    <scope>NUCLEOTIDE SEQUENCE [LARGE SCALE GENOMIC DNA]</scope>
    <source>
        <strain evidence="6 7">T18</strain>
    </source>
</reference>
<feature type="transmembrane region" description="Helical" evidence="4">
    <location>
        <begin position="45"/>
        <end position="69"/>
    </location>
</feature>
<feature type="domain" description="Major facilitator superfamily (MFS) profile" evidence="5">
    <location>
        <begin position="216"/>
        <end position="403"/>
    </location>
</feature>
<dbReference type="PANTHER" id="PTHR11360">
    <property type="entry name" value="MONOCARBOXYLATE TRANSPORTER"/>
    <property type="match status" value="1"/>
</dbReference>
<evidence type="ECO:0000256" key="1">
    <source>
        <dbReference type="ARBA" id="ARBA00022692"/>
    </source>
</evidence>
<accession>A0ABS1U8D7</accession>
<evidence type="ECO:0000256" key="4">
    <source>
        <dbReference type="SAM" id="Phobius"/>
    </source>
</evidence>
<dbReference type="InterPro" id="IPR036259">
    <property type="entry name" value="MFS_trans_sf"/>
</dbReference>
<dbReference type="PROSITE" id="PS50850">
    <property type="entry name" value="MFS"/>
    <property type="match status" value="1"/>
</dbReference>
<dbReference type="InterPro" id="IPR050327">
    <property type="entry name" value="Proton-linked_MCT"/>
</dbReference>
<evidence type="ECO:0000256" key="2">
    <source>
        <dbReference type="ARBA" id="ARBA00022989"/>
    </source>
</evidence>
<dbReference type="EMBL" id="JAETWB010000019">
    <property type="protein sequence ID" value="MBL6080945.1"/>
    <property type="molecule type" value="Genomic_DNA"/>
</dbReference>
<feature type="transmembrane region" description="Helical" evidence="4">
    <location>
        <begin position="215"/>
        <end position="240"/>
    </location>
</feature>
<keyword evidence="7" id="KW-1185">Reference proteome</keyword>
<keyword evidence="2 4" id="KW-1133">Transmembrane helix</keyword>
<proteinExistence type="predicted"/>
<sequence length="403" mass="41202">MSIESRASWVIAVTAVVILSISFGAPLLVVVALRPIAADLGDARSIPALASSLAYLGAGAGGILMGWIAGRTSTRLIAMVGGAMVCAGLALASGGAAWQLVVGFGLLVGLLGNGALFPPMMTYVSLWFDRRRGTALALVASGQYVAGALWPALLERLIAAHGWQRVMLGYGVFAAATILPLAALVLRPAPQPLPGAAAEAGPVVGETVLGLPPNLALGLLALASFLCCIPMAMPAAHLVAFCGDLGISAQQGAWMLSVLLIAAFLARQFWGWVADRIGGLNTLLAGNLCQTVGMAAFLTTQDEAGLFLVAAGYGLGFSGIVPAYVLAVRELFPASEAAWRVPVLLFLSLSGMAAGAWLAGALYDGFGFYAIAWQVGIACNLAALALLGGLALRRRRAPLLSPG</sequence>
<organism evidence="6 7">
    <name type="scientific">Belnapia arida</name>
    <dbReference type="NCBI Taxonomy" id="2804533"/>
    <lineage>
        <taxon>Bacteria</taxon>
        <taxon>Pseudomonadati</taxon>
        <taxon>Pseudomonadota</taxon>
        <taxon>Alphaproteobacteria</taxon>
        <taxon>Acetobacterales</taxon>
        <taxon>Roseomonadaceae</taxon>
        <taxon>Belnapia</taxon>
    </lineage>
</organism>
<feature type="transmembrane region" description="Helical" evidence="4">
    <location>
        <begin position="166"/>
        <end position="186"/>
    </location>
</feature>
<dbReference type="SUPFAM" id="SSF103473">
    <property type="entry name" value="MFS general substrate transporter"/>
    <property type="match status" value="1"/>
</dbReference>
<feature type="transmembrane region" description="Helical" evidence="4">
    <location>
        <begin position="104"/>
        <end position="128"/>
    </location>
</feature>
<feature type="transmembrane region" description="Helical" evidence="4">
    <location>
        <begin position="304"/>
        <end position="327"/>
    </location>
</feature>
<evidence type="ECO:0000256" key="3">
    <source>
        <dbReference type="ARBA" id="ARBA00023136"/>
    </source>
</evidence>
<dbReference type="InterPro" id="IPR011701">
    <property type="entry name" value="MFS"/>
</dbReference>